<comment type="caution">
    <text evidence="1">The sequence shown here is derived from an EMBL/GenBank/DDBJ whole genome shotgun (WGS) entry which is preliminary data.</text>
</comment>
<dbReference type="AlphaFoldDB" id="A0AAV4ACJ9"/>
<dbReference type="EMBL" id="BLXT01003762">
    <property type="protein sequence ID" value="GFO06096.1"/>
    <property type="molecule type" value="Genomic_DNA"/>
</dbReference>
<name>A0AAV4ACJ9_9GAST</name>
<proteinExistence type="predicted"/>
<keyword evidence="2" id="KW-1185">Reference proteome</keyword>
<organism evidence="1 2">
    <name type="scientific">Plakobranchus ocellatus</name>
    <dbReference type="NCBI Taxonomy" id="259542"/>
    <lineage>
        <taxon>Eukaryota</taxon>
        <taxon>Metazoa</taxon>
        <taxon>Spiralia</taxon>
        <taxon>Lophotrochozoa</taxon>
        <taxon>Mollusca</taxon>
        <taxon>Gastropoda</taxon>
        <taxon>Heterobranchia</taxon>
        <taxon>Euthyneura</taxon>
        <taxon>Panpulmonata</taxon>
        <taxon>Sacoglossa</taxon>
        <taxon>Placobranchoidea</taxon>
        <taxon>Plakobranchidae</taxon>
        <taxon>Plakobranchus</taxon>
    </lineage>
</organism>
<evidence type="ECO:0000313" key="2">
    <source>
        <dbReference type="Proteomes" id="UP000735302"/>
    </source>
</evidence>
<accession>A0AAV4ACJ9</accession>
<gene>
    <name evidence="1" type="ORF">PoB_003260100</name>
</gene>
<dbReference type="Proteomes" id="UP000735302">
    <property type="component" value="Unassembled WGS sequence"/>
</dbReference>
<reference evidence="1 2" key="1">
    <citation type="journal article" date="2021" name="Elife">
        <title>Chloroplast acquisition without the gene transfer in kleptoplastic sea slugs, Plakobranchus ocellatus.</title>
        <authorList>
            <person name="Maeda T."/>
            <person name="Takahashi S."/>
            <person name="Yoshida T."/>
            <person name="Shimamura S."/>
            <person name="Takaki Y."/>
            <person name="Nagai Y."/>
            <person name="Toyoda A."/>
            <person name="Suzuki Y."/>
            <person name="Arimoto A."/>
            <person name="Ishii H."/>
            <person name="Satoh N."/>
            <person name="Nishiyama T."/>
            <person name="Hasebe M."/>
            <person name="Maruyama T."/>
            <person name="Minagawa J."/>
            <person name="Obokata J."/>
            <person name="Shigenobu S."/>
        </authorList>
    </citation>
    <scope>NUCLEOTIDE SEQUENCE [LARGE SCALE GENOMIC DNA]</scope>
</reference>
<evidence type="ECO:0000313" key="1">
    <source>
        <dbReference type="EMBL" id="GFO06096.1"/>
    </source>
</evidence>
<protein>
    <submittedName>
        <fullName evidence="1">Uncharacterized protein</fullName>
    </submittedName>
</protein>
<sequence length="70" mass="8147">MDDSLQETDALLVDFMDPAQASYSEMSGHWTEAFETICSPRFMAIHDDEEEEKEEDKDENEICITLDRIE</sequence>